<sequence>MFSLKLFVLCVGYFAIGAECGKVSYLDKCLWTDKACLLTSANKVVPHFVEGIKELNTPSVDPLFIKKAVADSGTLKLKFEDLNVVGLKKAVLKKVEANNDKTVLTVVIETPIEVKGVYTAGGSLLSVPVEGHGQTEMKTEKVKLTVKANLQKFNKNGAEYYKIATYDLKFNFVEQLFIEFHNLFNGDNTKADPIRAIIRESWRDLVPEIGKPIIKELADIVIGAINKFLAGLPIDELEIIA</sequence>
<feature type="signal peptide" evidence="1">
    <location>
        <begin position="1"/>
        <end position="20"/>
    </location>
</feature>
<dbReference type="Pfam" id="PF06585">
    <property type="entry name" value="JHBP"/>
    <property type="match status" value="1"/>
</dbReference>
<evidence type="ECO:0000313" key="2">
    <source>
        <dbReference type="EMBL" id="KAG6447429.1"/>
    </source>
</evidence>
<dbReference type="GO" id="GO:0005615">
    <property type="term" value="C:extracellular space"/>
    <property type="evidence" value="ECO:0007669"/>
    <property type="project" value="TreeGrafter"/>
</dbReference>
<evidence type="ECO:0000256" key="1">
    <source>
        <dbReference type="SAM" id="SignalP"/>
    </source>
</evidence>
<name>A0A921YZ63_MANSE</name>
<dbReference type="EMBL" id="JH668344">
    <property type="protein sequence ID" value="KAG6447429.1"/>
    <property type="molecule type" value="Genomic_DNA"/>
</dbReference>
<gene>
    <name evidence="2" type="ORF">O3G_MSEX004957</name>
</gene>
<protein>
    <submittedName>
        <fullName evidence="2">Uncharacterized protein</fullName>
    </submittedName>
</protein>
<reference evidence="2" key="2">
    <citation type="submission" date="2020-12" db="EMBL/GenBank/DDBJ databases">
        <authorList>
            <person name="Kanost M."/>
        </authorList>
    </citation>
    <scope>NUCLEOTIDE SEQUENCE</scope>
</reference>
<dbReference type="AlphaFoldDB" id="A0A921YZ63"/>
<keyword evidence="3" id="KW-1185">Reference proteome</keyword>
<dbReference type="OrthoDB" id="6591956at2759"/>
<dbReference type="InterPro" id="IPR010562">
    <property type="entry name" value="Haemolymph_juvenile_hormone-bd"/>
</dbReference>
<dbReference type="InterPro" id="IPR038606">
    <property type="entry name" value="To_sf"/>
</dbReference>
<dbReference type="Proteomes" id="UP000791440">
    <property type="component" value="Unassembled WGS sequence"/>
</dbReference>
<accession>A0A921YZ63</accession>
<evidence type="ECO:0000313" key="3">
    <source>
        <dbReference type="Proteomes" id="UP000791440"/>
    </source>
</evidence>
<dbReference type="Gene3D" id="3.15.10.30">
    <property type="entry name" value="Haemolymph juvenile hormone binding protein"/>
    <property type="match status" value="1"/>
</dbReference>
<feature type="chain" id="PRO_5037679055" evidence="1">
    <location>
        <begin position="21"/>
        <end position="241"/>
    </location>
</feature>
<comment type="caution">
    <text evidence="2">The sequence shown here is derived from an EMBL/GenBank/DDBJ whole genome shotgun (WGS) entry which is preliminary data.</text>
</comment>
<dbReference type="PANTHER" id="PTHR11008">
    <property type="entry name" value="PROTEIN TAKEOUT-LIKE PROTEIN"/>
    <property type="match status" value="1"/>
</dbReference>
<organism evidence="2 3">
    <name type="scientific">Manduca sexta</name>
    <name type="common">Tobacco hawkmoth</name>
    <name type="synonym">Tobacco hornworm</name>
    <dbReference type="NCBI Taxonomy" id="7130"/>
    <lineage>
        <taxon>Eukaryota</taxon>
        <taxon>Metazoa</taxon>
        <taxon>Ecdysozoa</taxon>
        <taxon>Arthropoda</taxon>
        <taxon>Hexapoda</taxon>
        <taxon>Insecta</taxon>
        <taxon>Pterygota</taxon>
        <taxon>Neoptera</taxon>
        <taxon>Endopterygota</taxon>
        <taxon>Lepidoptera</taxon>
        <taxon>Glossata</taxon>
        <taxon>Ditrysia</taxon>
        <taxon>Bombycoidea</taxon>
        <taxon>Sphingidae</taxon>
        <taxon>Sphinginae</taxon>
        <taxon>Sphingini</taxon>
        <taxon>Manduca</taxon>
    </lineage>
</organism>
<dbReference type="SMART" id="SM00700">
    <property type="entry name" value="JHBP"/>
    <property type="match status" value="1"/>
</dbReference>
<dbReference type="PANTHER" id="PTHR11008:SF32">
    <property type="entry name" value="CIRCADIAN CLOCK-CONTROLLED PROTEIN DAYWAKE-RELATED"/>
    <property type="match status" value="1"/>
</dbReference>
<keyword evidence="1" id="KW-0732">Signal</keyword>
<proteinExistence type="predicted"/>
<reference evidence="2" key="1">
    <citation type="journal article" date="2016" name="Insect Biochem. Mol. Biol.">
        <title>Multifaceted biological insights from a draft genome sequence of the tobacco hornworm moth, Manduca sexta.</title>
        <authorList>
            <person name="Kanost M.R."/>
            <person name="Arrese E.L."/>
            <person name="Cao X."/>
            <person name="Chen Y.R."/>
            <person name="Chellapilla S."/>
            <person name="Goldsmith M.R."/>
            <person name="Grosse-Wilde E."/>
            <person name="Heckel D.G."/>
            <person name="Herndon N."/>
            <person name="Jiang H."/>
            <person name="Papanicolaou A."/>
            <person name="Qu J."/>
            <person name="Soulages J.L."/>
            <person name="Vogel H."/>
            <person name="Walters J."/>
            <person name="Waterhouse R.M."/>
            <person name="Ahn S.J."/>
            <person name="Almeida F.C."/>
            <person name="An C."/>
            <person name="Aqrawi P."/>
            <person name="Bretschneider A."/>
            <person name="Bryant W.B."/>
            <person name="Bucks S."/>
            <person name="Chao H."/>
            <person name="Chevignon G."/>
            <person name="Christen J.M."/>
            <person name="Clarke D.F."/>
            <person name="Dittmer N.T."/>
            <person name="Ferguson L.C.F."/>
            <person name="Garavelou S."/>
            <person name="Gordon K.H.J."/>
            <person name="Gunaratna R.T."/>
            <person name="Han Y."/>
            <person name="Hauser F."/>
            <person name="He Y."/>
            <person name="Heidel-Fischer H."/>
            <person name="Hirsh A."/>
            <person name="Hu Y."/>
            <person name="Jiang H."/>
            <person name="Kalra D."/>
            <person name="Klinner C."/>
            <person name="Konig C."/>
            <person name="Kovar C."/>
            <person name="Kroll A.R."/>
            <person name="Kuwar S.S."/>
            <person name="Lee S.L."/>
            <person name="Lehman R."/>
            <person name="Li K."/>
            <person name="Li Z."/>
            <person name="Liang H."/>
            <person name="Lovelace S."/>
            <person name="Lu Z."/>
            <person name="Mansfield J.H."/>
            <person name="McCulloch K.J."/>
            <person name="Mathew T."/>
            <person name="Morton B."/>
            <person name="Muzny D.M."/>
            <person name="Neunemann D."/>
            <person name="Ongeri F."/>
            <person name="Pauchet Y."/>
            <person name="Pu L.L."/>
            <person name="Pyrousis I."/>
            <person name="Rao X.J."/>
            <person name="Redding A."/>
            <person name="Roesel C."/>
            <person name="Sanchez-Gracia A."/>
            <person name="Schaack S."/>
            <person name="Shukla A."/>
            <person name="Tetreau G."/>
            <person name="Wang Y."/>
            <person name="Xiong G.H."/>
            <person name="Traut W."/>
            <person name="Walsh T.K."/>
            <person name="Worley K.C."/>
            <person name="Wu D."/>
            <person name="Wu W."/>
            <person name="Wu Y.Q."/>
            <person name="Zhang X."/>
            <person name="Zou Z."/>
            <person name="Zucker H."/>
            <person name="Briscoe A.D."/>
            <person name="Burmester T."/>
            <person name="Clem R.J."/>
            <person name="Feyereisen R."/>
            <person name="Grimmelikhuijzen C.J.P."/>
            <person name="Hamodrakas S.J."/>
            <person name="Hansson B.S."/>
            <person name="Huguet E."/>
            <person name="Jermiin L.S."/>
            <person name="Lan Q."/>
            <person name="Lehman H.K."/>
            <person name="Lorenzen M."/>
            <person name="Merzendorfer H."/>
            <person name="Michalopoulos I."/>
            <person name="Morton D.B."/>
            <person name="Muthukrishnan S."/>
            <person name="Oakeshott J.G."/>
            <person name="Palmer W."/>
            <person name="Park Y."/>
            <person name="Passarelli A.L."/>
            <person name="Rozas J."/>
            <person name="Schwartz L.M."/>
            <person name="Smith W."/>
            <person name="Southgate A."/>
            <person name="Vilcinskas A."/>
            <person name="Vogt R."/>
            <person name="Wang P."/>
            <person name="Werren J."/>
            <person name="Yu X.Q."/>
            <person name="Zhou J.J."/>
            <person name="Brown S.J."/>
            <person name="Scherer S.E."/>
            <person name="Richards S."/>
            <person name="Blissard G.W."/>
        </authorList>
    </citation>
    <scope>NUCLEOTIDE SEQUENCE</scope>
</reference>